<comment type="caution">
    <text evidence="2">The sequence shown here is derived from an EMBL/GenBank/DDBJ whole genome shotgun (WGS) entry which is preliminary data.</text>
</comment>
<feature type="transmembrane region" description="Helical" evidence="1">
    <location>
        <begin position="663"/>
        <end position="687"/>
    </location>
</feature>
<keyword evidence="1" id="KW-0812">Transmembrane</keyword>
<dbReference type="AlphaFoldDB" id="A0A927BUY7"/>
<feature type="transmembrane region" description="Helical" evidence="1">
    <location>
        <begin position="524"/>
        <end position="545"/>
    </location>
</feature>
<evidence type="ECO:0000313" key="3">
    <source>
        <dbReference type="Proteomes" id="UP000621560"/>
    </source>
</evidence>
<feature type="transmembrane region" description="Helical" evidence="1">
    <location>
        <begin position="375"/>
        <end position="393"/>
    </location>
</feature>
<accession>A0A927BUY7</accession>
<keyword evidence="1" id="KW-0472">Membrane</keyword>
<feature type="transmembrane region" description="Helical" evidence="1">
    <location>
        <begin position="425"/>
        <end position="443"/>
    </location>
</feature>
<evidence type="ECO:0000313" key="2">
    <source>
        <dbReference type="EMBL" id="MBD2845858.1"/>
    </source>
</evidence>
<keyword evidence="3" id="KW-1185">Reference proteome</keyword>
<feature type="transmembrane region" description="Helical" evidence="1">
    <location>
        <begin position="557"/>
        <end position="581"/>
    </location>
</feature>
<dbReference type="Pfam" id="PF18949">
    <property type="entry name" value="DUF5693"/>
    <property type="match status" value="1"/>
</dbReference>
<protein>
    <submittedName>
        <fullName evidence="2">Uncharacterized protein</fullName>
    </submittedName>
</protein>
<dbReference type="EMBL" id="JACXIZ010000019">
    <property type="protein sequence ID" value="MBD2845858.1"/>
    <property type="molecule type" value="Genomic_DNA"/>
</dbReference>
<proteinExistence type="predicted"/>
<keyword evidence="1" id="KW-1133">Transmembrane helix</keyword>
<organism evidence="2 3">
    <name type="scientific">Paenibacillus sabuli</name>
    <dbReference type="NCBI Taxonomy" id="2772509"/>
    <lineage>
        <taxon>Bacteria</taxon>
        <taxon>Bacillati</taxon>
        <taxon>Bacillota</taxon>
        <taxon>Bacilli</taxon>
        <taxon>Bacillales</taxon>
        <taxon>Paenibacillaceae</taxon>
        <taxon>Paenibacillus</taxon>
    </lineage>
</organism>
<gene>
    <name evidence="2" type="ORF">IDH44_11705</name>
</gene>
<reference evidence="2" key="1">
    <citation type="submission" date="2020-09" db="EMBL/GenBank/DDBJ databases">
        <title>A novel bacterium of genus Paenibacillus, isolated from South China Sea.</title>
        <authorList>
            <person name="Huang H."/>
            <person name="Mo K."/>
            <person name="Hu Y."/>
        </authorList>
    </citation>
    <scope>NUCLEOTIDE SEQUENCE</scope>
    <source>
        <strain evidence="2">IB182496</strain>
    </source>
</reference>
<feature type="transmembrane region" description="Helical" evidence="1">
    <location>
        <begin position="620"/>
        <end position="642"/>
    </location>
</feature>
<feature type="transmembrane region" description="Helical" evidence="1">
    <location>
        <begin position="400"/>
        <end position="419"/>
    </location>
</feature>
<feature type="transmembrane region" description="Helical" evidence="1">
    <location>
        <begin position="491"/>
        <end position="512"/>
    </location>
</feature>
<name>A0A927BUY7_9BACL</name>
<dbReference type="InterPro" id="IPR043748">
    <property type="entry name" value="DUF5693"/>
</dbReference>
<dbReference type="Proteomes" id="UP000621560">
    <property type="component" value="Unassembled WGS sequence"/>
</dbReference>
<sequence length="705" mass="77177">MQNLNRKARKWLWGLVVLGLIAAVPLTVLRVQMEDSSNQVEFVVNYRDVLRIGSYYGEPEDFVAGQLEHMREAGVTTMAVFESNLDELSWAGRVALYSSAQMALLQGEPAPVNANYAYVLFPDARTAEALTPMIETTFAKAEVQVEPWAYEGRPGLLLRTSLEDAVVKTMPPDPLALEEIRAAGFQILPRLSDRIRPFEEERVDALLAQFKALGVERILFDGATATGFADEAELGSLRIFGELLNKHGIGLVAIENLSNQQSGFNQLAYATDYDVVRLHSLSDAEAMRLSPETIADRFVLAAKDRNIRMFYMNSQPFRSLEEGGIVHSLDNLYDALRGDEDNAGAIARLADFGFSTGQAKSFDYQHPSWSTPLKGVAALGAIALIALLIGAFLPLLLTPAFVLGLIGSAGLYVLSSALLEQGLALGASIAAPTLALIWVLNRIRLHTEGDRRYVGGSWDESDRRAARSDKLFGGQWVFHGLPAARRLTMAIGLYVAAAVLSLVAVPLIIALLNNVTYSLVLQQFRGVSLLHLAPIALVALYVFLYTGASPLDNLRKLLRLQITVLWVVVAGVLGVAGMYYLSRTGNSGQASSVEMLIRTTLETTIGVRPRFKEFMFAHPLLLAGIFLALRYRAAWVLLIVAAMGQLSMVDTFAHIHTPVYISAIRVALGLGIGLIFGLVLIGVWQLAEGVWRKWGKTLASRLQRL</sequence>
<evidence type="ECO:0000256" key="1">
    <source>
        <dbReference type="SAM" id="Phobius"/>
    </source>
</evidence>